<evidence type="ECO:0000313" key="1">
    <source>
        <dbReference type="EMBL" id="RNA03701.1"/>
    </source>
</evidence>
<proteinExistence type="predicted"/>
<name>A0A3M7PY80_BRAPC</name>
<comment type="caution">
    <text evidence="1">The sequence shown here is derived from an EMBL/GenBank/DDBJ whole genome shotgun (WGS) entry which is preliminary data.</text>
</comment>
<sequence length="94" mass="10493">MRLIVGPYLVSHFASAASKISPESNFELRGNNIYTNSETIGAVDCQFCDRILVFKTSYSAKFSKLSAIKASDLNSKIIIRFTFLNVQMADKIVH</sequence>
<organism evidence="1 2">
    <name type="scientific">Brachionus plicatilis</name>
    <name type="common">Marine rotifer</name>
    <name type="synonym">Brachionus muelleri</name>
    <dbReference type="NCBI Taxonomy" id="10195"/>
    <lineage>
        <taxon>Eukaryota</taxon>
        <taxon>Metazoa</taxon>
        <taxon>Spiralia</taxon>
        <taxon>Gnathifera</taxon>
        <taxon>Rotifera</taxon>
        <taxon>Eurotatoria</taxon>
        <taxon>Monogononta</taxon>
        <taxon>Pseudotrocha</taxon>
        <taxon>Ploima</taxon>
        <taxon>Brachionidae</taxon>
        <taxon>Brachionus</taxon>
    </lineage>
</organism>
<keyword evidence="2" id="KW-1185">Reference proteome</keyword>
<protein>
    <submittedName>
        <fullName evidence="1">Uncharacterized protein</fullName>
    </submittedName>
</protein>
<accession>A0A3M7PY80</accession>
<evidence type="ECO:0000313" key="2">
    <source>
        <dbReference type="Proteomes" id="UP000276133"/>
    </source>
</evidence>
<reference evidence="1 2" key="1">
    <citation type="journal article" date="2018" name="Sci. Rep.">
        <title>Genomic signatures of local adaptation to the degree of environmental predictability in rotifers.</title>
        <authorList>
            <person name="Franch-Gras L."/>
            <person name="Hahn C."/>
            <person name="Garcia-Roger E.M."/>
            <person name="Carmona M.J."/>
            <person name="Serra M."/>
            <person name="Gomez A."/>
        </authorList>
    </citation>
    <scope>NUCLEOTIDE SEQUENCE [LARGE SCALE GENOMIC DNA]</scope>
    <source>
        <strain evidence="1">HYR1</strain>
    </source>
</reference>
<gene>
    <name evidence="1" type="ORF">BpHYR1_004539</name>
</gene>
<dbReference type="AlphaFoldDB" id="A0A3M7PY80"/>
<dbReference type="EMBL" id="REGN01008388">
    <property type="protein sequence ID" value="RNA03701.1"/>
    <property type="molecule type" value="Genomic_DNA"/>
</dbReference>
<dbReference type="Proteomes" id="UP000276133">
    <property type="component" value="Unassembled WGS sequence"/>
</dbReference>